<dbReference type="PROSITE" id="PS00211">
    <property type="entry name" value="ABC_TRANSPORTER_1"/>
    <property type="match status" value="1"/>
</dbReference>
<dbReference type="SMART" id="SM00382">
    <property type="entry name" value="AAA"/>
    <property type="match status" value="1"/>
</dbReference>
<proteinExistence type="inferred from homology"/>
<dbReference type="Proteomes" id="UP000477911">
    <property type="component" value="Unassembled WGS sequence"/>
</dbReference>
<dbReference type="SUPFAM" id="SSF52540">
    <property type="entry name" value="P-loop containing nucleoside triphosphate hydrolases"/>
    <property type="match status" value="1"/>
</dbReference>
<dbReference type="InterPro" id="IPR027417">
    <property type="entry name" value="P-loop_NTPase"/>
</dbReference>
<evidence type="ECO:0000313" key="8">
    <source>
        <dbReference type="Proteomes" id="UP000477911"/>
    </source>
</evidence>
<dbReference type="CDD" id="cd03257">
    <property type="entry name" value="ABC_NikE_OppD_transporters"/>
    <property type="match status" value="1"/>
</dbReference>
<dbReference type="GO" id="GO:0055085">
    <property type="term" value="P:transmembrane transport"/>
    <property type="evidence" value="ECO:0007669"/>
    <property type="project" value="UniProtKB-ARBA"/>
</dbReference>
<dbReference type="InterPro" id="IPR003439">
    <property type="entry name" value="ABC_transporter-like_ATP-bd"/>
</dbReference>
<dbReference type="InterPro" id="IPR003593">
    <property type="entry name" value="AAA+_ATPase"/>
</dbReference>
<accession>A0A6L7FYI1</accession>
<keyword evidence="4" id="KW-0547">Nucleotide-binding</keyword>
<dbReference type="GO" id="GO:0015833">
    <property type="term" value="P:peptide transport"/>
    <property type="evidence" value="ECO:0007669"/>
    <property type="project" value="InterPro"/>
</dbReference>
<dbReference type="PROSITE" id="PS50893">
    <property type="entry name" value="ABC_TRANSPORTER_2"/>
    <property type="match status" value="1"/>
</dbReference>
<dbReference type="GO" id="GO:0016887">
    <property type="term" value="F:ATP hydrolysis activity"/>
    <property type="evidence" value="ECO:0007669"/>
    <property type="project" value="InterPro"/>
</dbReference>
<dbReference type="AlphaFoldDB" id="A0A6L7FYI1"/>
<dbReference type="PANTHER" id="PTHR43776">
    <property type="entry name" value="TRANSPORT ATP-BINDING PROTEIN"/>
    <property type="match status" value="1"/>
</dbReference>
<dbReference type="Pfam" id="PF08352">
    <property type="entry name" value="oligo_HPY"/>
    <property type="match status" value="1"/>
</dbReference>
<evidence type="ECO:0000256" key="4">
    <source>
        <dbReference type="ARBA" id="ARBA00022741"/>
    </source>
</evidence>
<comment type="caution">
    <text evidence="7">The sequence shown here is derived from an EMBL/GenBank/DDBJ whole genome shotgun (WGS) entry which is preliminary data.</text>
</comment>
<evidence type="ECO:0000256" key="2">
    <source>
        <dbReference type="ARBA" id="ARBA00005417"/>
    </source>
</evidence>
<keyword evidence="5 7" id="KW-0067">ATP-binding</keyword>
<dbReference type="Pfam" id="PF00005">
    <property type="entry name" value="ABC_tran"/>
    <property type="match status" value="1"/>
</dbReference>
<protein>
    <submittedName>
        <fullName evidence="7">ATP-binding cassette domain-containing protein</fullName>
    </submittedName>
</protein>
<sequence length="271" mass="29912">MSDEKLVDVRNVNIHFGPLHVLKDVSLDIRPGETVGLVGESGSGKTTIGRAILGICHVNSGQIDFEGKDIANVAPRERTGDAARIQAVFQDPYTSLNPSMTIEEILTEPMIARKIATAAEARDRVRDLLDQVNLPADAAHRYPREFSGGQRQRVAIARALALSPRLIVCDEPVSALDLSTQARVMDLFIEIQERTGVAYLFVSHDLAVVRHISHRVAVMRSGRIVEFGECDQVTARPEHPYTKRLLLAAPVADPVRQADRRRAFQELEAEA</sequence>
<evidence type="ECO:0000256" key="1">
    <source>
        <dbReference type="ARBA" id="ARBA00004417"/>
    </source>
</evidence>
<evidence type="ECO:0000313" key="7">
    <source>
        <dbReference type="EMBL" id="MXN16851.1"/>
    </source>
</evidence>
<dbReference type="InterPro" id="IPR013563">
    <property type="entry name" value="Oligopep_ABC_C"/>
</dbReference>
<evidence type="ECO:0000259" key="6">
    <source>
        <dbReference type="PROSITE" id="PS50893"/>
    </source>
</evidence>
<evidence type="ECO:0000256" key="3">
    <source>
        <dbReference type="ARBA" id="ARBA00022448"/>
    </source>
</evidence>
<keyword evidence="8" id="KW-1185">Reference proteome</keyword>
<name>A0A6L7FYI1_9RHOB</name>
<dbReference type="InterPro" id="IPR017871">
    <property type="entry name" value="ABC_transporter-like_CS"/>
</dbReference>
<dbReference type="GO" id="GO:0005524">
    <property type="term" value="F:ATP binding"/>
    <property type="evidence" value="ECO:0007669"/>
    <property type="project" value="UniProtKB-KW"/>
</dbReference>
<comment type="similarity">
    <text evidence="2">Belongs to the ABC transporter superfamily.</text>
</comment>
<reference evidence="7 8" key="1">
    <citation type="submission" date="2019-12" db="EMBL/GenBank/DDBJ databases">
        <authorList>
            <person name="Li M."/>
        </authorList>
    </citation>
    <scope>NUCLEOTIDE SEQUENCE [LARGE SCALE GENOMIC DNA]</scope>
    <source>
        <strain evidence="7 8">GBMRC 2024</strain>
    </source>
</reference>
<dbReference type="Gene3D" id="3.40.50.300">
    <property type="entry name" value="P-loop containing nucleotide triphosphate hydrolases"/>
    <property type="match status" value="1"/>
</dbReference>
<dbReference type="InterPro" id="IPR050319">
    <property type="entry name" value="ABC_transp_ATP-bind"/>
</dbReference>
<gene>
    <name evidence="7" type="ORF">GR170_03315</name>
</gene>
<dbReference type="PANTHER" id="PTHR43776:SF7">
    <property type="entry name" value="D,D-DIPEPTIDE TRANSPORT ATP-BINDING PROTEIN DDPF-RELATED"/>
    <property type="match status" value="1"/>
</dbReference>
<keyword evidence="3" id="KW-0813">Transport</keyword>
<feature type="domain" description="ABC transporter" evidence="6">
    <location>
        <begin position="7"/>
        <end position="246"/>
    </location>
</feature>
<dbReference type="RefSeq" id="WP_160891607.1">
    <property type="nucleotide sequence ID" value="NZ_WUMU01000003.1"/>
</dbReference>
<organism evidence="7 8">
    <name type="scientific">Pseudooceanicola albus</name>
    <dbReference type="NCBI Taxonomy" id="2692189"/>
    <lineage>
        <taxon>Bacteria</taxon>
        <taxon>Pseudomonadati</taxon>
        <taxon>Pseudomonadota</taxon>
        <taxon>Alphaproteobacteria</taxon>
        <taxon>Rhodobacterales</taxon>
        <taxon>Paracoccaceae</taxon>
        <taxon>Pseudooceanicola</taxon>
    </lineage>
</organism>
<comment type="subcellular location">
    <subcellularLocation>
        <location evidence="1">Cell inner membrane</location>
        <topology evidence="1">Peripheral membrane protein</topology>
    </subcellularLocation>
</comment>
<evidence type="ECO:0000256" key="5">
    <source>
        <dbReference type="ARBA" id="ARBA00022840"/>
    </source>
</evidence>
<dbReference type="EMBL" id="WUMU01000003">
    <property type="protein sequence ID" value="MXN16851.1"/>
    <property type="molecule type" value="Genomic_DNA"/>
</dbReference>
<dbReference type="GO" id="GO:0005886">
    <property type="term" value="C:plasma membrane"/>
    <property type="evidence" value="ECO:0007669"/>
    <property type="project" value="UniProtKB-SubCell"/>
</dbReference>